<organism evidence="2 3">
    <name type="scientific">Actinospica durhamensis</name>
    <dbReference type="NCBI Taxonomy" id="1508375"/>
    <lineage>
        <taxon>Bacteria</taxon>
        <taxon>Bacillati</taxon>
        <taxon>Actinomycetota</taxon>
        <taxon>Actinomycetes</taxon>
        <taxon>Catenulisporales</taxon>
        <taxon>Actinospicaceae</taxon>
        <taxon>Actinospica</taxon>
    </lineage>
</organism>
<keyword evidence="3" id="KW-1185">Reference proteome</keyword>
<dbReference type="Pfam" id="PF04168">
    <property type="entry name" value="Alpha-E"/>
    <property type="match status" value="1"/>
</dbReference>
<sequence>MLSRIAESLFWLGRYVERADDTARVLDAFMHRLLDDPTTDEHAACHTLFAILGVEQPDPEAARYDAAAAMDLLGFDVRNPSAVAGAWCAARDNARGVSEVISTEAWECLNSTWHALDAQRRAAGRLGPYGYLRFVRERAALFCGLADSTMSRDEGWLFLTVGRSLERVDMTARLLSAKVLASRDAPEWSTLMRAAGADEPHRRSLGWGRDPQSAARFLLLDPTFPRSVVHALGLAEQCLARLDQETAQAHAPAFAHTAHIGVAGLDATPGGAGGVNGRGLSQSRRDVGRLRTMLEYADELTLGVRLTEYLKELQEGCVVASRHVADEYFQYSAPLIWQHRKD</sequence>
<dbReference type="InterPro" id="IPR051680">
    <property type="entry name" value="ATP-dep_Glu-Cys_Ligase-2"/>
</dbReference>
<dbReference type="AlphaFoldDB" id="A0A941ER32"/>
<dbReference type="RefSeq" id="WP_212531372.1">
    <property type="nucleotide sequence ID" value="NZ_JAGSOG010000169.1"/>
</dbReference>
<dbReference type="Proteomes" id="UP000675781">
    <property type="component" value="Unassembled WGS sequence"/>
</dbReference>
<dbReference type="EMBL" id="JAGSOG010000169">
    <property type="protein sequence ID" value="MBR7836900.1"/>
    <property type="molecule type" value="Genomic_DNA"/>
</dbReference>
<accession>A0A941ER32</accession>
<evidence type="ECO:0000313" key="2">
    <source>
        <dbReference type="EMBL" id="MBR7836900.1"/>
    </source>
</evidence>
<name>A0A941ER32_9ACTN</name>
<proteinExistence type="predicted"/>
<feature type="domain" description="DUF403" evidence="1">
    <location>
        <begin position="1"/>
        <end position="250"/>
    </location>
</feature>
<dbReference type="InterPro" id="IPR007296">
    <property type="entry name" value="DUF403"/>
</dbReference>
<dbReference type="PANTHER" id="PTHR34595:SF7">
    <property type="entry name" value="SLL1039 PROTEIN"/>
    <property type="match status" value="1"/>
</dbReference>
<reference evidence="2" key="1">
    <citation type="submission" date="2021-04" db="EMBL/GenBank/DDBJ databases">
        <title>Genome based classification of Actinospica acidithermotolerans sp. nov., an actinobacterium isolated from an Indonesian hot spring.</title>
        <authorList>
            <person name="Kusuma A.B."/>
            <person name="Putra K.E."/>
            <person name="Nafisah S."/>
            <person name="Loh J."/>
            <person name="Nouioui I."/>
            <person name="Goodfellow M."/>
        </authorList>
    </citation>
    <scope>NUCLEOTIDE SEQUENCE</scope>
    <source>
        <strain evidence="2">CSCA 57</strain>
    </source>
</reference>
<gene>
    <name evidence="2" type="ORF">KDL01_26720</name>
</gene>
<evidence type="ECO:0000259" key="1">
    <source>
        <dbReference type="Pfam" id="PF04168"/>
    </source>
</evidence>
<comment type="caution">
    <text evidence="2">The sequence shown here is derived from an EMBL/GenBank/DDBJ whole genome shotgun (WGS) entry which is preliminary data.</text>
</comment>
<dbReference type="PANTHER" id="PTHR34595">
    <property type="entry name" value="BLR5612 PROTEIN"/>
    <property type="match status" value="1"/>
</dbReference>
<evidence type="ECO:0000313" key="3">
    <source>
        <dbReference type="Proteomes" id="UP000675781"/>
    </source>
</evidence>
<protein>
    <submittedName>
        <fullName evidence="2">Alpha-E domain-containing protein</fullName>
    </submittedName>
</protein>